<feature type="domain" description="G-protein coupled receptors family 1 profile" evidence="11">
    <location>
        <begin position="47"/>
        <end position="167"/>
    </location>
</feature>
<keyword evidence="7 9" id="KW-0675">Receptor</keyword>
<evidence type="ECO:0000256" key="9">
    <source>
        <dbReference type="RuleBase" id="RU000688"/>
    </source>
</evidence>
<evidence type="ECO:0000256" key="10">
    <source>
        <dbReference type="SAM" id="Phobius"/>
    </source>
</evidence>
<reference evidence="13" key="1">
    <citation type="submission" date="2025-08" db="UniProtKB">
        <authorList>
            <consortium name="RefSeq"/>
        </authorList>
    </citation>
    <scope>IDENTIFICATION</scope>
</reference>
<keyword evidence="3 9" id="KW-0812">Transmembrane</keyword>
<evidence type="ECO:0000256" key="2">
    <source>
        <dbReference type="ARBA" id="ARBA00022475"/>
    </source>
</evidence>
<protein>
    <submittedName>
        <fullName evidence="13">Alpha-1D adrenergic receptor-like</fullName>
    </submittedName>
</protein>
<dbReference type="PRINTS" id="PR00237">
    <property type="entry name" value="GPCRRHODOPSN"/>
</dbReference>
<accession>A0ABM1EK60</accession>
<dbReference type="CDD" id="cd00637">
    <property type="entry name" value="7tm_classA_rhodopsin-like"/>
    <property type="match status" value="1"/>
</dbReference>
<feature type="transmembrane region" description="Helical" evidence="10">
    <location>
        <begin position="44"/>
        <end position="63"/>
    </location>
</feature>
<evidence type="ECO:0000259" key="11">
    <source>
        <dbReference type="PROSITE" id="PS50262"/>
    </source>
</evidence>
<sequence>MASLYNVPPSNLSLSALENDSVVSGSSSAGTTDVGAVLEGIPKWFAYPLIIVNVVNIVVNAVVPAHTLIANLAVADVGLGVLGLLSPPTFVVDRPPMVVCVGHSAVITCFAFSSVTTLIAINVDRYVSVSRPLHYHQVMTPRVVAVMIELSWTFAVVVCVGSFVGNS</sequence>
<feature type="transmembrane region" description="Helical" evidence="10">
    <location>
        <begin position="143"/>
        <end position="164"/>
    </location>
</feature>
<feature type="transmembrane region" description="Helical" evidence="10">
    <location>
        <begin position="105"/>
        <end position="123"/>
    </location>
</feature>
<dbReference type="GeneID" id="106813050"/>
<dbReference type="PROSITE" id="PS00237">
    <property type="entry name" value="G_PROTEIN_RECEP_F1_1"/>
    <property type="match status" value="1"/>
</dbReference>
<dbReference type="Proteomes" id="UP000695022">
    <property type="component" value="Unplaced"/>
</dbReference>
<evidence type="ECO:0000256" key="7">
    <source>
        <dbReference type="ARBA" id="ARBA00023170"/>
    </source>
</evidence>
<evidence type="ECO:0000313" key="13">
    <source>
        <dbReference type="RefSeq" id="XP_014672581.1"/>
    </source>
</evidence>
<evidence type="ECO:0000256" key="8">
    <source>
        <dbReference type="ARBA" id="ARBA00023224"/>
    </source>
</evidence>
<dbReference type="PANTHER" id="PTHR24249">
    <property type="entry name" value="HISTAMINE RECEPTOR-RELATED G-PROTEIN COUPLED RECEPTOR"/>
    <property type="match status" value="1"/>
</dbReference>
<dbReference type="InterPro" id="IPR050569">
    <property type="entry name" value="TAAR"/>
</dbReference>
<keyword evidence="5 9" id="KW-0297">G-protein coupled receptor</keyword>
<keyword evidence="6 10" id="KW-0472">Membrane</keyword>
<proteinExistence type="inferred from homology"/>
<name>A0ABM1EK60_PRICU</name>
<dbReference type="Pfam" id="PF00001">
    <property type="entry name" value="7tm_1"/>
    <property type="match status" value="1"/>
</dbReference>
<comment type="similarity">
    <text evidence="9">Belongs to the G-protein coupled receptor 1 family.</text>
</comment>
<feature type="transmembrane region" description="Helical" evidence="10">
    <location>
        <begin position="68"/>
        <end position="85"/>
    </location>
</feature>
<keyword evidence="8 9" id="KW-0807">Transducer</keyword>
<evidence type="ECO:0000256" key="1">
    <source>
        <dbReference type="ARBA" id="ARBA00004651"/>
    </source>
</evidence>
<organism evidence="12 13">
    <name type="scientific">Priapulus caudatus</name>
    <name type="common">Priapulid worm</name>
    <dbReference type="NCBI Taxonomy" id="37621"/>
    <lineage>
        <taxon>Eukaryota</taxon>
        <taxon>Metazoa</taxon>
        <taxon>Ecdysozoa</taxon>
        <taxon>Scalidophora</taxon>
        <taxon>Priapulida</taxon>
        <taxon>Priapulimorpha</taxon>
        <taxon>Priapulimorphida</taxon>
        <taxon>Priapulidae</taxon>
        <taxon>Priapulus</taxon>
    </lineage>
</organism>
<dbReference type="SUPFAM" id="SSF81321">
    <property type="entry name" value="Family A G protein-coupled receptor-like"/>
    <property type="match status" value="1"/>
</dbReference>
<evidence type="ECO:0000256" key="3">
    <source>
        <dbReference type="ARBA" id="ARBA00022692"/>
    </source>
</evidence>
<dbReference type="InterPro" id="IPR000276">
    <property type="entry name" value="GPCR_Rhodpsn"/>
</dbReference>
<comment type="subcellular location">
    <subcellularLocation>
        <location evidence="1">Cell membrane</location>
        <topology evidence="1">Multi-pass membrane protein</topology>
    </subcellularLocation>
</comment>
<evidence type="ECO:0000256" key="6">
    <source>
        <dbReference type="ARBA" id="ARBA00023136"/>
    </source>
</evidence>
<keyword evidence="2" id="KW-1003">Cell membrane</keyword>
<keyword evidence="12" id="KW-1185">Reference proteome</keyword>
<evidence type="ECO:0000256" key="5">
    <source>
        <dbReference type="ARBA" id="ARBA00023040"/>
    </source>
</evidence>
<dbReference type="InterPro" id="IPR017452">
    <property type="entry name" value="GPCR_Rhodpsn_7TM"/>
</dbReference>
<dbReference type="RefSeq" id="XP_014672581.1">
    <property type="nucleotide sequence ID" value="XM_014817095.1"/>
</dbReference>
<keyword evidence="4 10" id="KW-1133">Transmembrane helix</keyword>
<evidence type="ECO:0000256" key="4">
    <source>
        <dbReference type="ARBA" id="ARBA00022989"/>
    </source>
</evidence>
<gene>
    <name evidence="13" type="primary">LOC106813050</name>
</gene>
<dbReference type="Gene3D" id="1.20.1070.10">
    <property type="entry name" value="Rhodopsin 7-helix transmembrane proteins"/>
    <property type="match status" value="1"/>
</dbReference>
<dbReference type="PROSITE" id="PS50262">
    <property type="entry name" value="G_PROTEIN_RECEP_F1_2"/>
    <property type="match status" value="1"/>
</dbReference>
<evidence type="ECO:0000313" key="12">
    <source>
        <dbReference type="Proteomes" id="UP000695022"/>
    </source>
</evidence>